<dbReference type="GO" id="GO:0006352">
    <property type="term" value="P:DNA-templated transcription initiation"/>
    <property type="evidence" value="ECO:0007669"/>
    <property type="project" value="InterPro"/>
</dbReference>
<reference evidence="2 3" key="1">
    <citation type="submission" date="2019-04" db="EMBL/GenBank/DDBJ databases">
        <authorList>
            <consortium name="Pathogen Informatics"/>
        </authorList>
    </citation>
    <scope>NUCLEOTIDE SEQUENCE [LARGE SCALE GENOMIC DNA]</scope>
    <source>
        <strain evidence="2 3">NCTC9239</strain>
    </source>
</reference>
<dbReference type="KEGG" id="bvy:NCTC9239_00257"/>
<dbReference type="InterPro" id="IPR036388">
    <property type="entry name" value="WH-like_DNA-bd_sf"/>
</dbReference>
<organism evidence="2 3">
    <name type="scientific">Brevundimonas vancanneytii</name>
    <dbReference type="NCBI Taxonomy" id="1325724"/>
    <lineage>
        <taxon>Bacteria</taxon>
        <taxon>Pseudomonadati</taxon>
        <taxon>Pseudomonadota</taxon>
        <taxon>Alphaproteobacteria</taxon>
        <taxon>Caulobacterales</taxon>
        <taxon>Caulobacteraceae</taxon>
        <taxon>Brevundimonas</taxon>
    </lineage>
</organism>
<dbReference type="Pfam" id="PF08281">
    <property type="entry name" value="Sigma70_r4_2"/>
    <property type="match status" value="1"/>
</dbReference>
<dbReference type="GO" id="GO:0003677">
    <property type="term" value="F:DNA binding"/>
    <property type="evidence" value="ECO:0007669"/>
    <property type="project" value="InterPro"/>
</dbReference>
<dbReference type="SUPFAM" id="SSF88659">
    <property type="entry name" value="Sigma3 and sigma4 domains of RNA polymerase sigma factors"/>
    <property type="match status" value="1"/>
</dbReference>
<dbReference type="RefSeq" id="WP_167493270.1">
    <property type="nucleotide sequence ID" value="NZ_LR588407.1"/>
</dbReference>
<keyword evidence="3" id="KW-1185">Reference proteome</keyword>
<gene>
    <name evidence="2" type="ORF">NCTC9239_00257</name>
</gene>
<dbReference type="EMBL" id="LR588407">
    <property type="protein sequence ID" value="VTO11093.1"/>
    <property type="molecule type" value="Genomic_DNA"/>
</dbReference>
<dbReference type="Proteomes" id="UP000309952">
    <property type="component" value="Chromosome"/>
</dbReference>
<protein>
    <submittedName>
        <fullName evidence="2">RNA polymerase sigma factor</fullName>
    </submittedName>
</protein>
<evidence type="ECO:0000313" key="3">
    <source>
        <dbReference type="Proteomes" id="UP000309952"/>
    </source>
</evidence>
<evidence type="ECO:0000259" key="1">
    <source>
        <dbReference type="Pfam" id="PF08281"/>
    </source>
</evidence>
<evidence type="ECO:0000313" key="2">
    <source>
        <dbReference type="EMBL" id="VTO11093.1"/>
    </source>
</evidence>
<dbReference type="Gene3D" id="1.10.10.10">
    <property type="entry name" value="Winged helix-like DNA-binding domain superfamily/Winged helix DNA-binding domain"/>
    <property type="match status" value="1"/>
</dbReference>
<proteinExistence type="predicted"/>
<accession>A0A4P1JUR6</accession>
<dbReference type="InterPro" id="IPR013324">
    <property type="entry name" value="RNA_pol_sigma_r3/r4-like"/>
</dbReference>
<feature type="domain" description="RNA polymerase sigma factor 70 region 4 type 2" evidence="1">
    <location>
        <begin position="22"/>
        <end position="74"/>
    </location>
</feature>
<sequence length="83" mass="9263">MNRQKASPRRILRRSAAADQKRALAKAILQLPADLRDVFLLHRMAGLSFEEIGQQLGIERTVIQAYLAEALARIVRAAPPTET</sequence>
<dbReference type="GO" id="GO:0016987">
    <property type="term" value="F:sigma factor activity"/>
    <property type="evidence" value="ECO:0007669"/>
    <property type="project" value="InterPro"/>
</dbReference>
<name>A0A4P1JUR6_9CAUL</name>
<dbReference type="InterPro" id="IPR013249">
    <property type="entry name" value="RNA_pol_sigma70_r4_t2"/>
</dbReference>
<dbReference type="AlphaFoldDB" id="A0A4P1JUR6"/>